<sequence>MYSNKFVLSHYLDASAALFGTQIAVIDEKQQLTYQQLRSDARQLAHTFQAYGVTRGDRVMLYLANSIAFVRAFWAAQYIGAVAVPINPDTKAEKIAWLIADSTVNLLIVDGDSQPTAKQALSMTEPAPYLLDINDVPDVKRSLETALSVSVPISTDLSTIIYTSGSTGQPKGVMLSHRNMVAASHSVAAYLDLDPTDRIFCALPLTFDYGLHQVTMSALVSATLIVERNFAQPLFSLHRLVKQQATVLPIVPTMLSVIAPLASRFDLSSIQTITNTAAALHPEAIDQLHSLFPSARVFSMYGLTECHRCTYMPPHQLALRKDSVGIAIPNTELWVVDEQGQAHTRNATGELVIRGDTVMVGYWQNPQKTAEKLKPGRYGTEHVLYTGDICRLDDQGYLYFVGRQDEILKSCGEKVAPKEVESVIYQYPGIQQVVVIGVPHPVYGDEIIAWIETDRPLEETTIKHWCKSKLESYMVPHRVYARSSLPRNNNGKIDKPQLQEWSQTASTSEPNHS</sequence>
<dbReference type="GO" id="GO:0016878">
    <property type="term" value="F:acid-thiol ligase activity"/>
    <property type="evidence" value="ECO:0007669"/>
    <property type="project" value="UniProtKB-ARBA"/>
</dbReference>
<dbReference type="InterPro" id="IPR045851">
    <property type="entry name" value="AMP-bd_C_sf"/>
</dbReference>
<dbReference type="InterPro" id="IPR050237">
    <property type="entry name" value="ATP-dep_AMP-bd_enzyme"/>
</dbReference>
<dbReference type="Pfam" id="PF13193">
    <property type="entry name" value="AMP-binding_C"/>
    <property type="match status" value="1"/>
</dbReference>
<protein>
    <submittedName>
        <fullName evidence="4">Putative chain-fatty-acid-CoA ligase FadD13</fullName>
    </submittedName>
</protein>
<dbReference type="InterPro" id="IPR025110">
    <property type="entry name" value="AMP-bd_C"/>
</dbReference>
<gene>
    <name evidence="4" type="ORF">Xvie_03624</name>
</gene>
<dbReference type="EMBL" id="MUBJ01000028">
    <property type="protein sequence ID" value="OTA14533.1"/>
    <property type="molecule type" value="Genomic_DNA"/>
</dbReference>
<evidence type="ECO:0000313" key="4">
    <source>
        <dbReference type="EMBL" id="OTA14533.1"/>
    </source>
</evidence>
<dbReference type="PANTHER" id="PTHR43767">
    <property type="entry name" value="LONG-CHAIN-FATTY-ACID--COA LIGASE"/>
    <property type="match status" value="1"/>
</dbReference>
<accession>A0A1Y2S7D0</accession>
<comment type="caution">
    <text evidence="4">The sequence shown here is derived from an EMBL/GenBank/DDBJ whole genome shotgun (WGS) entry which is preliminary data.</text>
</comment>
<feature type="domain" description="AMP-dependent synthetase/ligase" evidence="2">
    <location>
        <begin position="13"/>
        <end position="363"/>
    </location>
</feature>
<dbReference type="InterPro" id="IPR000873">
    <property type="entry name" value="AMP-dep_synth/lig_dom"/>
</dbReference>
<feature type="region of interest" description="Disordered" evidence="1">
    <location>
        <begin position="485"/>
        <end position="513"/>
    </location>
</feature>
<dbReference type="AlphaFoldDB" id="A0A1Y2S7D0"/>
<dbReference type="InterPro" id="IPR020845">
    <property type="entry name" value="AMP-binding_CS"/>
</dbReference>
<dbReference type="PROSITE" id="PS00455">
    <property type="entry name" value="AMP_BINDING"/>
    <property type="match status" value="1"/>
</dbReference>
<organism evidence="4 5">
    <name type="scientific">Xenorhabdus vietnamensis</name>
    <dbReference type="NCBI Taxonomy" id="351656"/>
    <lineage>
        <taxon>Bacteria</taxon>
        <taxon>Pseudomonadati</taxon>
        <taxon>Pseudomonadota</taxon>
        <taxon>Gammaproteobacteria</taxon>
        <taxon>Enterobacterales</taxon>
        <taxon>Morganellaceae</taxon>
        <taxon>Xenorhabdus</taxon>
    </lineage>
</organism>
<dbReference type="Gene3D" id="3.30.300.30">
    <property type="match status" value="1"/>
</dbReference>
<keyword evidence="4" id="KW-0436">Ligase</keyword>
<name>A0A1Y2S7D0_9GAMM</name>
<keyword evidence="5" id="KW-1185">Reference proteome</keyword>
<dbReference type="STRING" id="351656.Xvie_03624"/>
<proteinExistence type="predicted"/>
<dbReference type="InterPro" id="IPR042099">
    <property type="entry name" value="ANL_N_sf"/>
</dbReference>
<evidence type="ECO:0000259" key="2">
    <source>
        <dbReference type="Pfam" id="PF00501"/>
    </source>
</evidence>
<dbReference type="PANTHER" id="PTHR43767:SF1">
    <property type="entry name" value="NONRIBOSOMAL PEPTIDE SYNTHASE PES1 (EUROFUNG)-RELATED"/>
    <property type="match status" value="1"/>
</dbReference>
<dbReference type="RefSeq" id="WP_086110525.1">
    <property type="nucleotide sequence ID" value="NZ_CAWNGD010000071.1"/>
</dbReference>
<dbReference type="Proteomes" id="UP000194350">
    <property type="component" value="Unassembled WGS sequence"/>
</dbReference>
<dbReference type="SUPFAM" id="SSF56801">
    <property type="entry name" value="Acetyl-CoA synthetase-like"/>
    <property type="match status" value="1"/>
</dbReference>
<evidence type="ECO:0000256" key="1">
    <source>
        <dbReference type="SAM" id="MobiDB-lite"/>
    </source>
</evidence>
<feature type="compositionally biased region" description="Polar residues" evidence="1">
    <location>
        <begin position="499"/>
        <end position="513"/>
    </location>
</feature>
<dbReference type="Pfam" id="PF00501">
    <property type="entry name" value="AMP-binding"/>
    <property type="match status" value="1"/>
</dbReference>
<dbReference type="Gene3D" id="3.40.50.12780">
    <property type="entry name" value="N-terminal domain of ligase-like"/>
    <property type="match status" value="1"/>
</dbReference>
<feature type="domain" description="AMP-binding enzyme C-terminal" evidence="3">
    <location>
        <begin position="419"/>
        <end position="492"/>
    </location>
</feature>
<dbReference type="OrthoDB" id="9766486at2"/>
<evidence type="ECO:0000313" key="5">
    <source>
        <dbReference type="Proteomes" id="UP000194350"/>
    </source>
</evidence>
<reference evidence="4 5" key="1">
    <citation type="submission" date="2016-10" db="EMBL/GenBank/DDBJ databases">
        <title>Systematic genetic and metabolomic analysis of Xenorhabdus and Photorhabdus spp., highlights the requirements for a dual symbiotic and pathogenic life style.</title>
        <authorList>
            <person name="Tobias N.J."/>
            <person name="Wolff H."/>
            <person name="Djahanschiri B."/>
            <person name="Pidot S.J."/>
            <person name="Stinear T.P."/>
            <person name="Ebersberger I."/>
            <person name="Bode H.B."/>
        </authorList>
    </citation>
    <scope>NUCLEOTIDE SEQUENCE [LARGE SCALE GENOMIC DNA]</scope>
    <source>
        <strain evidence="4 5">DSM 22392</strain>
    </source>
</reference>
<evidence type="ECO:0000259" key="3">
    <source>
        <dbReference type="Pfam" id="PF13193"/>
    </source>
</evidence>